<organism evidence="2 3">
    <name type="scientific">Thermostaphylospora chromogena</name>
    <dbReference type="NCBI Taxonomy" id="35622"/>
    <lineage>
        <taxon>Bacteria</taxon>
        <taxon>Bacillati</taxon>
        <taxon>Actinomycetota</taxon>
        <taxon>Actinomycetes</taxon>
        <taxon>Streptosporangiales</taxon>
        <taxon>Thermomonosporaceae</taxon>
        <taxon>Thermostaphylospora</taxon>
    </lineage>
</organism>
<evidence type="ECO:0000313" key="3">
    <source>
        <dbReference type="Proteomes" id="UP000217103"/>
    </source>
</evidence>
<sequence>MNPTHVTDDLQWLRRRVRELTDREEITDLVYRLSVALDEGRFEELKSIFTDDAVAQTPGGLAQGRDALIAQAARNHSSEERIQHLIGNVLIDMDGDRADVRANLLATFASPGTADAQDTARLAPEPRLTLGEVYRFQAVRTPHGWRLSRVETTPLWTTGRSRSA</sequence>
<dbReference type="OrthoDB" id="981191at2"/>
<dbReference type="InterPro" id="IPR037401">
    <property type="entry name" value="SnoaL-like"/>
</dbReference>
<proteinExistence type="predicted"/>
<dbReference type="AlphaFoldDB" id="A0A1H1DJF1"/>
<dbReference type="InterPro" id="IPR032710">
    <property type="entry name" value="NTF2-like_dom_sf"/>
</dbReference>
<reference evidence="2 3" key="1">
    <citation type="submission" date="2016-10" db="EMBL/GenBank/DDBJ databases">
        <authorList>
            <person name="de Groot N.N."/>
        </authorList>
    </citation>
    <scope>NUCLEOTIDE SEQUENCE [LARGE SCALE GENOMIC DNA]</scope>
    <source>
        <strain evidence="2 3">DSM 43794</strain>
    </source>
</reference>
<dbReference type="STRING" id="35622.SAMN04489764_2034"/>
<gene>
    <name evidence="2" type="ORF">SAMN04489764_2034</name>
</gene>
<evidence type="ECO:0000259" key="1">
    <source>
        <dbReference type="Pfam" id="PF13577"/>
    </source>
</evidence>
<evidence type="ECO:0000313" key="2">
    <source>
        <dbReference type="EMBL" id="SDQ76557.1"/>
    </source>
</evidence>
<dbReference type="Gene3D" id="3.10.450.50">
    <property type="match status" value="1"/>
</dbReference>
<name>A0A1H1DJF1_9ACTN</name>
<dbReference type="RefSeq" id="WP_093258800.1">
    <property type="nucleotide sequence ID" value="NZ_FNKK01000002.1"/>
</dbReference>
<feature type="domain" description="SnoaL-like" evidence="1">
    <location>
        <begin position="18"/>
        <end position="150"/>
    </location>
</feature>
<dbReference type="CDD" id="cd00531">
    <property type="entry name" value="NTF2_like"/>
    <property type="match status" value="1"/>
</dbReference>
<keyword evidence="3" id="KW-1185">Reference proteome</keyword>
<protein>
    <submittedName>
        <fullName evidence="2">SnoaL-like domain-containing protein</fullName>
    </submittedName>
</protein>
<dbReference type="EMBL" id="FNKK01000002">
    <property type="protein sequence ID" value="SDQ76557.1"/>
    <property type="molecule type" value="Genomic_DNA"/>
</dbReference>
<accession>A0A1H1DJF1</accession>
<dbReference type="Proteomes" id="UP000217103">
    <property type="component" value="Unassembled WGS sequence"/>
</dbReference>
<dbReference type="Pfam" id="PF13577">
    <property type="entry name" value="SnoaL_4"/>
    <property type="match status" value="1"/>
</dbReference>
<dbReference type="SUPFAM" id="SSF54427">
    <property type="entry name" value="NTF2-like"/>
    <property type="match status" value="1"/>
</dbReference>